<dbReference type="AlphaFoldDB" id="A0A1D7V3E8"/>
<accession>A0A1D7V3E8</accession>
<keyword evidence="1" id="KW-0812">Transmembrane</keyword>
<keyword evidence="1" id="KW-0472">Membrane</keyword>
<sequence>MDRKNLENISTSIGVISLFVMTIAGILMFADVLFKLDLLPERWEKVGFLLIGIFFVLSVASVLVSIMLNISIIALSINDFLSLKKKDEHKDSD</sequence>
<dbReference type="KEGG" id="laj:A0128_20130"/>
<feature type="transmembrane region" description="Helical" evidence="1">
    <location>
        <begin position="46"/>
        <end position="77"/>
    </location>
</feature>
<name>A0A1D7V3E8_9LEPT</name>
<feature type="transmembrane region" description="Helical" evidence="1">
    <location>
        <begin position="12"/>
        <end position="34"/>
    </location>
</feature>
<keyword evidence="1" id="KW-1133">Transmembrane helix</keyword>
<gene>
    <name evidence="2" type="ORF">A0128_20130</name>
</gene>
<keyword evidence="3" id="KW-1185">Reference proteome</keyword>
<proteinExistence type="predicted"/>
<evidence type="ECO:0000313" key="3">
    <source>
        <dbReference type="Proteomes" id="UP000094197"/>
    </source>
</evidence>
<protein>
    <submittedName>
        <fullName evidence="2">Uncharacterized protein</fullName>
    </submittedName>
</protein>
<dbReference type="EMBL" id="CP015218">
    <property type="protein sequence ID" value="AOP36329.1"/>
    <property type="molecule type" value="Genomic_DNA"/>
</dbReference>
<evidence type="ECO:0000256" key="1">
    <source>
        <dbReference type="SAM" id="Phobius"/>
    </source>
</evidence>
<organism evidence="2 3">
    <name type="scientific">Leptospira tipperaryensis</name>
    <dbReference type="NCBI Taxonomy" id="2564040"/>
    <lineage>
        <taxon>Bacteria</taxon>
        <taxon>Pseudomonadati</taxon>
        <taxon>Spirochaetota</taxon>
        <taxon>Spirochaetia</taxon>
        <taxon>Leptospirales</taxon>
        <taxon>Leptospiraceae</taxon>
        <taxon>Leptospira</taxon>
    </lineage>
</organism>
<reference evidence="2 3" key="1">
    <citation type="submission" date="2016-04" db="EMBL/GenBank/DDBJ databases">
        <title>Complete genome seqeunce of Leptospira alstonii serovar Room22.</title>
        <authorList>
            <person name="Nally J.E."/>
            <person name="Bayles D.O."/>
            <person name="Hurley D."/>
            <person name="Fanning S."/>
            <person name="McMahon B.J."/>
            <person name="Arent Z."/>
        </authorList>
    </citation>
    <scope>NUCLEOTIDE SEQUENCE [LARGE SCALE GENOMIC DNA]</scope>
    <source>
        <strain evidence="2 3">GWTS #1</strain>
    </source>
</reference>
<dbReference type="Gene3D" id="1.20.140.150">
    <property type="match status" value="1"/>
</dbReference>
<evidence type="ECO:0000313" key="2">
    <source>
        <dbReference type="EMBL" id="AOP36329.1"/>
    </source>
</evidence>
<dbReference type="RefSeq" id="WP_069609550.1">
    <property type="nucleotide sequence ID" value="NZ_CP015218.1"/>
</dbReference>
<dbReference type="Proteomes" id="UP000094197">
    <property type="component" value="Chromosome 2"/>
</dbReference>